<organism evidence="16 17">
    <name type="scientific">Pseudoduganella lurida</name>
    <dbReference type="NCBI Taxonomy" id="1036180"/>
    <lineage>
        <taxon>Bacteria</taxon>
        <taxon>Pseudomonadati</taxon>
        <taxon>Pseudomonadota</taxon>
        <taxon>Betaproteobacteria</taxon>
        <taxon>Burkholderiales</taxon>
        <taxon>Oxalobacteraceae</taxon>
        <taxon>Telluria group</taxon>
        <taxon>Pseudoduganella</taxon>
    </lineage>
</organism>
<feature type="modified residue" description="Phosphohistidine" evidence="9">
    <location>
        <position position="1012"/>
    </location>
</feature>
<dbReference type="EC" id="2.7.13.3" evidence="2"/>
<evidence type="ECO:0000256" key="5">
    <source>
        <dbReference type="ARBA" id="ARBA00023012"/>
    </source>
</evidence>
<keyword evidence="11" id="KW-0472">Membrane</keyword>
<evidence type="ECO:0000259" key="15">
    <source>
        <dbReference type="PROSITE" id="PS50894"/>
    </source>
</evidence>
<evidence type="ECO:0000256" key="4">
    <source>
        <dbReference type="ARBA" id="ARBA00022729"/>
    </source>
</evidence>
<dbReference type="CDD" id="cd00082">
    <property type="entry name" value="HisKA"/>
    <property type="match status" value="1"/>
</dbReference>
<dbReference type="InterPro" id="IPR011006">
    <property type="entry name" value="CheY-like_superfamily"/>
</dbReference>
<evidence type="ECO:0000313" key="16">
    <source>
        <dbReference type="EMBL" id="TWI67726.1"/>
    </source>
</evidence>
<dbReference type="GO" id="GO:0005524">
    <property type="term" value="F:ATP binding"/>
    <property type="evidence" value="ECO:0007669"/>
    <property type="project" value="UniProtKB-KW"/>
</dbReference>
<name>A0A562RH84_9BURK</name>
<dbReference type="Gene3D" id="2.60.40.2380">
    <property type="match status" value="1"/>
</dbReference>
<keyword evidence="16" id="KW-0808">Transferase</keyword>
<feature type="transmembrane region" description="Helical" evidence="11">
    <location>
        <begin position="249"/>
        <end position="269"/>
    </location>
</feature>
<dbReference type="InterPro" id="IPR005467">
    <property type="entry name" value="His_kinase_dom"/>
</dbReference>
<dbReference type="PANTHER" id="PTHR45339">
    <property type="entry name" value="HYBRID SIGNAL TRANSDUCTION HISTIDINE KINASE J"/>
    <property type="match status" value="1"/>
</dbReference>
<evidence type="ECO:0000313" key="17">
    <source>
        <dbReference type="Proteomes" id="UP000318431"/>
    </source>
</evidence>
<dbReference type="PRINTS" id="PR00344">
    <property type="entry name" value="BCTRLSENSOR"/>
</dbReference>
<accession>A0A562RH84</accession>
<gene>
    <name evidence="16" type="ORF">IP91_01845</name>
</gene>
<dbReference type="InterPro" id="IPR001789">
    <property type="entry name" value="Sig_transdc_resp-reg_receiver"/>
</dbReference>
<feature type="signal peptide" evidence="12">
    <location>
        <begin position="1"/>
        <end position="26"/>
    </location>
</feature>
<dbReference type="Pfam" id="PF01627">
    <property type="entry name" value="Hpt"/>
    <property type="match status" value="1"/>
</dbReference>
<proteinExistence type="predicted"/>
<comment type="catalytic activity">
    <reaction evidence="1">
        <text>ATP + protein L-histidine = ADP + protein N-phospho-L-histidine.</text>
        <dbReference type="EC" id="2.7.13.3"/>
    </reaction>
</comment>
<dbReference type="PROSITE" id="PS50110">
    <property type="entry name" value="RESPONSE_REGULATORY"/>
    <property type="match status" value="2"/>
</dbReference>
<feature type="domain" description="Response regulatory" evidence="14">
    <location>
        <begin position="658"/>
        <end position="780"/>
    </location>
</feature>
<keyword evidence="11" id="KW-0812">Transmembrane</keyword>
<keyword evidence="6" id="KW-0843">Virulence</keyword>
<dbReference type="SMART" id="SM00388">
    <property type="entry name" value="HisKA"/>
    <property type="match status" value="1"/>
</dbReference>
<dbReference type="InterPro" id="IPR003594">
    <property type="entry name" value="HATPase_dom"/>
</dbReference>
<dbReference type="InterPro" id="IPR036890">
    <property type="entry name" value="HATPase_C_sf"/>
</dbReference>
<dbReference type="EMBL" id="VLLB01000002">
    <property type="protein sequence ID" value="TWI67726.1"/>
    <property type="molecule type" value="Genomic_DNA"/>
</dbReference>
<dbReference type="Pfam" id="PF00072">
    <property type="entry name" value="Response_reg"/>
    <property type="match status" value="2"/>
</dbReference>
<dbReference type="CDD" id="cd17546">
    <property type="entry name" value="REC_hyHK_CKI1_RcsC-like"/>
    <property type="match status" value="2"/>
</dbReference>
<dbReference type="PROSITE" id="PS50109">
    <property type="entry name" value="HIS_KIN"/>
    <property type="match status" value="1"/>
</dbReference>
<comment type="caution">
    <text evidence="16">The sequence shown here is derived from an EMBL/GenBank/DDBJ whole genome shotgun (WGS) entry which is preliminary data.</text>
</comment>
<evidence type="ECO:0000256" key="10">
    <source>
        <dbReference type="PROSITE-ProRule" id="PRU00169"/>
    </source>
</evidence>
<evidence type="ECO:0000256" key="12">
    <source>
        <dbReference type="SAM" id="SignalP"/>
    </source>
</evidence>
<dbReference type="InterPro" id="IPR036097">
    <property type="entry name" value="HisK_dim/P_sf"/>
</dbReference>
<dbReference type="SUPFAM" id="SSF52172">
    <property type="entry name" value="CheY-like"/>
    <property type="match status" value="2"/>
</dbReference>
<keyword evidence="11" id="KW-1133">Transmembrane helix</keyword>
<dbReference type="PROSITE" id="PS50894">
    <property type="entry name" value="HPT"/>
    <property type="match status" value="1"/>
</dbReference>
<dbReference type="GO" id="GO:0000155">
    <property type="term" value="F:phosphorelay sensor kinase activity"/>
    <property type="evidence" value="ECO:0007669"/>
    <property type="project" value="InterPro"/>
</dbReference>
<feature type="chain" id="PRO_5021960214" description="Virulence sensor protein BvgS" evidence="12">
    <location>
        <begin position="27"/>
        <end position="1151"/>
    </location>
</feature>
<evidence type="ECO:0000256" key="6">
    <source>
        <dbReference type="ARBA" id="ARBA00023026"/>
    </source>
</evidence>
<evidence type="ECO:0000256" key="8">
    <source>
        <dbReference type="ARBA" id="ARBA00070152"/>
    </source>
</evidence>
<evidence type="ECO:0000259" key="14">
    <source>
        <dbReference type="PROSITE" id="PS50110"/>
    </source>
</evidence>
<dbReference type="Gene3D" id="3.40.50.2300">
    <property type="match status" value="2"/>
</dbReference>
<sequence length="1151" mass="122948">MTTPARWLAALLCALALALLPRLAAAAPEPLWLDETRTEADAWSVLTMLSDPDGRLDARAALAAADRFRPPTTARGTTGKEHRILWLRMPVRVPEGGNGQWVLALNYALLGKVDSWVVTDGRLGAHQIGGNRLPPSEPYVGARIPGFVLTLAPGEHTLLLRVQARGPIILPVQLMKAPHFHRKELLEQMVQGMLAGLGLCLFVYSVAQWIALRDILFGKFALHTSCLSLYALDFFGVGQQYLWPGSPWLIEHAGGITALLASTGSYLFVQQVLARPGKDRRFSLWMKGCAAAMALCAAAYAADILTMNGLLIVVSTIAAVPKLFGVPGAFRLARQGDQVGWTFLVGWVVLFSAAMVHGQIFSGRMEATFWSMHALQIASALDMLLFMRILGLRTQGLQQAMLRAEAATRLKSEFLANMSHEIRTPMNAILGMSRLALMTGPDPKLRNYLAKILGAGEHLLGIINDILDFSKIEAGRMTIEQVPFSLNALLDHLSSLTVLKSDARQVELVFRVGRDVPAVLVGDPLRLGQVLMNLTGNAVKFTERGEIVVSVDVESRTAAGVTLRFAVRDTGIGMSDAQLANLFQAFSQGDGSVTRRYGGTGLGLTISQQLVELMGGKIGVRSRPGAGSTFSFAVLLGVGDEDEANAVAMPAALLHEARVLVVDDSATAREALVEMLGGFGVVPDSADSGEHCLRLMEEAERAGRPYHVVLMDYLMPELDGVETIRRIRADGRFAAPPAILMLTVCTRDTVLRNAGQLPLSGFLTKPVGPALLYHSLVQVLRPDLAIAPPAPDGSTGPGRRHDLARLDGARVLLVDDNANNREVALDFMAAARMQVDVAVNGIEAVDKVRAGDYDLVLMDIQMQGMDGLTATRRIRALPGFEKLPIIAMTAHAMAGDRENCLAAGMNDHVAKPIDPDALFGALLQWIDPARLAGRPLPEPAAGTLPDVLADAELAWPSLAGIDWHAALLGVDGQPGRLHKRLRGFVREYLPAPALLRDALVTGSTAPMQSLAHNLKSSAVYIGALSLAQLAGAVELELRDGRTEHLPVLVPELIGMLEVLLAGLAPMVALAPAAGADTDAGPLLRELAASLRADDARAEDLLRALQALPAVAAHGALLAAIGRAVADIEYDAGLAPLAALAQALSIPLEEPA</sequence>
<dbReference type="InterPro" id="IPR003661">
    <property type="entry name" value="HisK_dim/P_dom"/>
</dbReference>
<feature type="modified residue" description="4-aspartylphosphate" evidence="10">
    <location>
        <position position="712"/>
    </location>
</feature>
<dbReference type="OrthoDB" id="5290456at2"/>
<dbReference type="CDD" id="cd16922">
    <property type="entry name" value="HATPase_EvgS-ArcB-TorS-like"/>
    <property type="match status" value="1"/>
</dbReference>
<keyword evidence="3 10" id="KW-0597">Phosphoprotein</keyword>
<dbReference type="PANTHER" id="PTHR45339:SF3">
    <property type="entry name" value="HISTIDINE KINASE"/>
    <property type="match status" value="1"/>
</dbReference>
<evidence type="ECO:0000256" key="9">
    <source>
        <dbReference type="PROSITE-ProRule" id="PRU00110"/>
    </source>
</evidence>
<dbReference type="SMART" id="SM00448">
    <property type="entry name" value="REC"/>
    <property type="match status" value="2"/>
</dbReference>
<keyword evidence="16" id="KW-0418">Kinase</keyword>
<dbReference type="Pfam" id="PF07695">
    <property type="entry name" value="7TMR-DISM_7TM"/>
    <property type="match status" value="1"/>
</dbReference>
<dbReference type="InterPro" id="IPR011623">
    <property type="entry name" value="7TMR_DISM_rcpt_extracell_dom1"/>
</dbReference>
<feature type="transmembrane region" description="Helical" evidence="11">
    <location>
        <begin position="224"/>
        <end position="243"/>
    </location>
</feature>
<dbReference type="AlphaFoldDB" id="A0A562RH84"/>
<protein>
    <recommendedName>
        <fullName evidence="8">Virulence sensor protein BvgS</fullName>
        <ecNumber evidence="2">2.7.13.3</ecNumber>
    </recommendedName>
</protein>
<feature type="modified residue" description="4-aspartylphosphate" evidence="10">
    <location>
        <position position="859"/>
    </location>
</feature>
<dbReference type="Gene3D" id="1.20.120.160">
    <property type="entry name" value="HPT domain"/>
    <property type="match status" value="1"/>
</dbReference>
<comment type="function">
    <text evidence="7">Member of the two-component regulatory system BvgS/BvgA. Phosphorylates BvgA via a four-step phosphorelay in response to environmental signals.</text>
</comment>
<evidence type="ECO:0000256" key="2">
    <source>
        <dbReference type="ARBA" id="ARBA00012438"/>
    </source>
</evidence>
<dbReference type="SUPFAM" id="SSF55874">
    <property type="entry name" value="ATPase domain of HSP90 chaperone/DNA topoisomerase II/histidine kinase"/>
    <property type="match status" value="1"/>
</dbReference>
<evidence type="ECO:0000256" key="7">
    <source>
        <dbReference type="ARBA" id="ARBA00058004"/>
    </source>
</evidence>
<dbReference type="GO" id="GO:0005886">
    <property type="term" value="C:plasma membrane"/>
    <property type="evidence" value="ECO:0007669"/>
    <property type="project" value="UniProtKB-SubCell"/>
</dbReference>
<feature type="transmembrane region" description="Helical" evidence="11">
    <location>
        <begin position="339"/>
        <end position="357"/>
    </location>
</feature>
<keyword evidence="4 12" id="KW-0732">Signal</keyword>
<evidence type="ECO:0000256" key="11">
    <source>
        <dbReference type="SAM" id="Phobius"/>
    </source>
</evidence>
<dbReference type="InterPro" id="IPR011622">
    <property type="entry name" value="7TMR_DISM_rcpt_extracell_dom2"/>
</dbReference>
<feature type="domain" description="Histidine kinase" evidence="13">
    <location>
        <begin position="417"/>
        <end position="638"/>
    </location>
</feature>
<dbReference type="Pfam" id="PF00512">
    <property type="entry name" value="HisKA"/>
    <property type="match status" value="1"/>
</dbReference>
<reference evidence="16 17" key="1">
    <citation type="journal article" date="2015" name="Stand. Genomic Sci.">
        <title>Genomic Encyclopedia of Bacterial and Archaeal Type Strains, Phase III: the genomes of soil and plant-associated and newly described type strains.</title>
        <authorList>
            <person name="Whitman W.B."/>
            <person name="Woyke T."/>
            <person name="Klenk H.P."/>
            <person name="Zhou Y."/>
            <person name="Lilburn T.G."/>
            <person name="Beck B.J."/>
            <person name="De Vos P."/>
            <person name="Vandamme P."/>
            <person name="Eisen J.A."/>
            <person name="Garrity G."/>
            <person name="Hugenholtz P."/>
            <person name="Kyrpides N.C."/>
        </authorList>
    </citation>
    <scope>NUCLEOTIDE SEQUENCE [LARGE SCALE GENOMIC DNA]</scope>
    <source>
        <strain evidence="16 17">CGMCC 1.10822</strain>
    </source>
</reference>
<keyword evidence="17" id="KW-1185">Reference proteome</keyword>
<dbReference type="Pfam" id="PF02518">
    <property type="entry name" value="HATPase_c"/>
    <property type="match status" value="1"/>
</dbReference>
<feature type="transmembrane region" description="Helical" evidence="11">
    <location>
        <begin position="192"/>
        <end position="212"/>
    </location>
</feature>
<dbReference type="SUPFAM" id="SSF47384">
    <property type="entry name" value="Homodimeric domain of signal transducing histidine kinase"/>
    <property type="match status" value="1"/>
</dbReference>
<dbReference type="Pfam" id="PF07696">
    <property type="entry name" value="7TMR-DISMED2"/>
    <property type="match status" value="1"/>
</dbReference>
<feature type="transmembrane region" description="Helical" evidence="11">
    <location>
        <begin position="290"/>
        <end position="319"/>
    </location>
</feature>
<dbReference type="SUPFAM" id="SSF47226">
    <property type="entry name" value="Histidine-containing phosphotransfer domain, HPT domain"/>
    <property type="match status" value="1"/>
</dbReference>
<dbReference type="InterPro" id="IPR008207">
    <property type="entry name" value="Sig_transdc_His_kin_Hpt_dom"/>
</dbReference>
<dbReference type="Proteomes" id="UP000318431">
    <property type="component" value="Unassembled WGS sequence"/>
</dbReference>
<evidence type="ECO:0000256" key="1">
    <source>
        <dbReference type="ARBA" id="ARBA00000085"/>
    </source>
</evidence>
<keyword evidence="5" id="KW-0902">Two-component regulatory system</keyword>
<dbReference type="Gene3D" id="3.30.565.10">
    <property type="entry name" value="Histidine kinase-like ATPase, C-terminal domain"/>
    <property type="match status" value="1"/>
</dbReference>
<evidence type="ECO:0000259" key="13">
    <source>
        <dbReference type="PROSITE" id="PS50109"/>
    </source>
</evidence>
<dbReference type="RefSeq" id="WP_145648639.1">
    <property type="nucleotide sequence ID" value="NZ_VLLB01000002.1"/>
</dbReference>
<dbReference type="InterPro" id="IPR004358">
    <property type="entry name" value="Sig_transdc_His_kin-like_C"/>
</dbReference>
<evidence type="ECO:0000256" key="3">
    <source>
        <dbReference type="ARBA" id="ARBA00022553"/>
    </source>
</evidence>
<dbReference type="SMART" id="SM00387">
    <property type="entry name" value="HATPase_c"/>
    <property type="match status" value="1"/>
</dbReference>
<feature type="domain" description="Response regulatory" evidence="14">
    <location>
        <begin position="810"/>
        <end position="926"/>
    </location>
</feature>
<dbReference type="Gene3D" id="1.10.287.130">
    <property type="match status" value="1"/>
</dbReference>
<dbReference type="InterPro" id="IPR036641">
    <property type="entry name" value="HPT_dom_sf"/>
</dbReference>
<dbReference type="FunFam" id="3.30.565.10:FF:000010">
    <property type="entry name" value="Sensor histidine kinase RcsC"/>
    <property type="match status" value="1"/>
</dbReference>
<feature type="domain" description="HPt" evidence="15">
    <location>
        <begin position="973"/>
        <end position="1073"/>
    </location>
</feature>